<dbReference type="OrthoDB" id="2642010at2"/>
<reference evidence="2" key="1">
    <citation type="submission" date="2018-11" db="EMBL/GenBank/DDBJ databases">
        <title>Complete genome sequence of Paenibacillus sp. ML311-T8.</title>
        <authorList>
            <person name="Nam Y.-D."/>
            <person name="Kang J."/>
            <person name="Chung W.-H."/>
            <person name="Park Y.S."/>
        </authorList>
    </citation>
    <scope>NUCLEOTIDE SEQUENCE [LARGE SCALE GENOMIC DNA]</scope>
    <source>
        <strain evidence="2">ML311-T8</strain>
    </source>
</reference>
<accession>A0A6B8REB4</accession>
<dbReference type="Proteomes" id="UP000426246">
    <property type="component" value="Chromosome"/>
</dbReference>
<proteinExistence type="predicted"/>
<name>A0A6B8REB4_9BACL</name>
<organism evidence="1 2">
    <name type="scientific">Paenibacillus psychroresistens</name>
    <dbReference type="NCBI Taxonomy" id="1778678"/>
    <lineage>
        <taxon>Bacteria</taxon>
        <taxon>Bacillati</taxon>
        <taxon>Bacillota</taxon>
        <taxon>Bacilli</taxon>
        <taxon>Bacillales</taxon>
        <taxon>Paenibacillaceae</taxon>
        <taxon>Paenibacillus</taxon>
    </lineage>
</organism>
<dbReference type="RefSeq" id="WP_155698800.1">
    <property type="nucleotide sequence ID" value="NZ_CP034235.1"/>
</dbReference>
<dbReference type="EMBL" id="CP034235">
    <property type="protein sequence ID" value="QGQ93802.1"/>
    <property type="molecule type" value="Genomic_DNA"/>
</dbReference>
<evidence type="ECO:0000313" key="2">
    <source>
        <dbReference type="Proteomes" id="UP000426246"/>
    </source>
</evidence>
<dbReference type="KEGG" id="ppsc:EHS13_02215"/>
<dbReference type="AlphaFoldDB" id="A0A6B8REB4"/>
<evidence type="ECO:0000313" key="1">
    <source>
        <dbReference type="EMBL" id="QGQ93802.1"/>
    </source>
</evidence>
<sequence length="170" mass="19865">MKSFFVILCFVILISACSKEVRAPKDSYEGHGSLWDVHVENSFVEKNGSRFFNIIYSYKGSNDELQEITHISFAQGTQLNSQIVNVFNNSHKDKLIAEGKYQEEEITRLGIIFDDLKHKNDKDFKIEFKSNDNDKDFDVFKVIESDRINLQIHWENNQEKHEESIEIKGK</sequence>
<dbReference type="PROSITE" id="PS51257">
    <property type="entry name" value="PROKAR_LIPOPROTEIN"/>
    <property type="match status" value="1"/>
</dbReference>
<protein>
    <submittedName>
        <fullName evidence="1">Uncharacterized protein</fullName>
    </submittedName>
</protein>
<keyword evidence="2" id="KW-1185">Reference proteome</keyword>
<gene>
    <name evidence="1" type="ORF">EHS13_02215</name>
</gene>